<dbReference type="AlphaFoldDB" id="A0A1T4VQC7"/>
<dbReference type="InterPro" id="IPR015797">
    <property type="entry name" value="NUDIX_hydrolase-like_dom_sf"/>
</dbReference>
<dbReference type="OrthoDB" id="9008185at2"/>
<reference evidence="4 5" key="1">
    <citation type="submission" date="2017-02" db="EMBL/GenBank/DDBJ databases">
        <authorList>
            <person name="Peterson S.W."/>
        </authorList>
    </citation>
    <scope>NUCLEOTIDE SEQUENCE [LARGE SCALE GENOMIC DNA]</scope>
    <source>
        <strain evidence="4 5">ATCC 35992</strain>
    </source>
</reference>
<evidence type="ECO:0000259" key="3">
    <source>
        <dbReference type="PROSITE" id="PS51462"/>
    </source>
</evidence>
<dbReference type="EMBL" id="FUXZ01000008">
    <property type="protein sequence ID" value="SKA67194.1"/>
    <property type="molecule type" value="Genomic_DNA"/>
</dbReference>
<dbReference type="PROSITE" id="PS00893">
    <property type="entry name" value="NUDIX_BOX"/>
    <property type="match status" value="1"/>
</dbReference>
<proteinExistence type="predicted"/>
<comment type="cofactor">
    <cofactor evidence="1">
        <name>Mg(2+)</name>
        <dbReference type="ChEBI" id="CHEBI:18420"/>
    </cofactor>
</comment>
<evidence type="ECO:0000256" key="1">
    <source>
        <dbReference type="ARBA" id="ARBA00001946"/>
    </source>
</evidence>
<gene>
    <name evidence="4" type="ORF">SAMN02745111_01414</name>
</gene>
<evidence type="ECO:0000313" key="4">
    <source>
        <dbReference type="EMBL" id="SKA67194.1"/>
    </source>
</evidence>
<evidence type="ECO:0000313" key="5">
    <source>
        <dbReference type="Proteomes" id="UP000190814"/>
    </source>
</evidence>
<dbReference type="RefSeq" id="WP_078766289.1">
    <property type="nucleotide sequence ID" value="NZ_FUXZ01000008.1"/>
</dbReference>
<dbReference type="Pfam" id="PF00293">
    <property type="entry name" value="NUDIX"/>
    <property type="match status" value="1"/>
</dbReference>
<dbReference type="SUPFAM" id="SSF55811">
    <property type="entry name" value="Nudix"/>
    <property type="match status" value="1"/>
</dbReference>
<sequence>MSYDCGFTKENNWFRYRTGGFVICDGKMLFVKSEFMGGYYYMVGGGVTLGETSVQCIEREIFEETGMKLKADHLAVVCENFFKGVGGIMDAKDCHVLEFYYVMKVTPEDIKNCKKITDQGEELAWVSVEDIKNVVIKPDFVRERIDEILNSKEVIHVLEERDR</sequence>
<dbReference type="PANTHER" id="PTHR43046:SF14">
    <property type="entry name" value="MUTT_NUDIX FAMILY PROTEIN"/>
    <property type="match status" value="1"/>
</dbReference>
<dbReference type="PANTHER" id="PTHR43046">
    <property type="entry name" value="GDP-MANNOSE MANNOSYL HYDROLASE"/>
    <property type="match status" value="1"/>
</dbReference>
<dbReference type="InterPro" id="IPR020084">
    <property type="entry name" value="NUDIX_hydrolase_CS"/>
</dbReference>
<accession>A0A1T4VQC7</accession>
<dbReference type="Proteomes" id="UP000190814">
    <property type="component" value="Unassembled WGS sequence"/>
</dbReference>
<dbReference type="InterPro" id="IPR000086">
    <property type="entry name" value="NUDIX_hydrolase_dom"/>
</dbReference>
<name>A0A1T4VQC7_9FIRM</name>
<keyword evidence="2" id="KW-0378">Hydrolase</keyword>
<dbReference type="STRING" id="39495.SAMN02745111_01414"/>
<dbReference type="PROSITE" id="PS51462">
    <property type="entry name" value="NUDIX"/>
    <property type="match status" value="1"/>
</dbReference>
<evidence type="ECO:0000256" key="2">
    <source>
        <dbReference type="ARBA" id="ARBA00022801"/>
    </source>
</evidence>
<feature type="domain" description="Nudix hydrolase" evidence="3">
    <location>
        <begin position="13"/>
        <end position="153"/>
    </location>
</feature>
<dbReference type="GO" id="GO:0016787">
    <property type="term" value="F:hydrolase activity"/>
    <property type="evidence" value="ECO:0007669"/>
    <property type="project" value="UniProtKB-KW"/>
</dbReference>
<protein>
    <submittedName>
        <fullName evidence="4">ADP-ribose pyrophosphatase YjhB, NUDIX family</fullName>
    </submittedName>
</protein>
<organism evidence="4 5">
    <name type="scientific">Eubacterium uniforme</name>
    <dbReference type="NCBI Taxonomy" id="39495"/>
    <lineage>
        <taxon>Bacteria</taxon>
        <taxon>Bacillati</taxon>
        <taxon>Bacillota</taxon>
        <taxon>Clostridia</taxon>
        <taxon>Eubacteriales</taxon>
        <taxon>Eubacteriaceae</taxon>
        <taxon>Eubacterium</taxon>
    </lineage>
</organism>
<dbReference type="Gene3D" id="3.90.79.10">
    <property type="entry name" value="Nucleoside Triphosphate Pyrophosphohydrolase"/>
    <property type="match status" value="1"/>
</dbReference>
<keyword evidence="5" id="KW-1185">Reference proteome</keyword>